<reference evidence="2 3" key="1">
    <citation type="submission" date="2019-10" db="EMBL/GenBank/DDBJ databases">
        <title>Description of Paenibacillus humi sp. nov.</title>
        <authorList>
            <person name="Carlier A."/>
            <person name="Qi S."/>
        </authorList>
    </citation>
    <scope>NUCLEOTIDE SEQUENCE [LARGE SCALE GENOMIC DNA]</scope>
    <source>
        <strain evidence="2 3">LMG 31461</strain>
    </source>
</reference>
<dbReference type="Gene3D" id="3.40.50.300">
    <property type="entry name" value="P-loop containing nucleotide triphosphate hydrolases"/>
    <property type="match status" value="1"/>
</dbReference>
<dbReference type="EMBL" id="WHNY01000005">
    <property type="protein sequence ID" value="NOU62864.1"/>
    <property type="molecule type" value="Genomic_DNA"/>
</dbReference>
<dbReference type="RefSeq" id="WP_171628677.1">
    <property type="nucleotide sequence ID" value="NZ_WHNY01000005.1"/>
</dbReference>
<dbReference type="InterPro" id="IPR049945">
    <property type="entry name" value="AAA_22"/>
</dbReference>
<dbReference type="InterPro" id="IPR027417">
    <property type="entry name" value="P-loop_NTPase"/>
</dbReference>
<gene>
    <name evidence="2" type="ORF">GC096_02225</name>
</gene>
<name>A0ABX1X385_9BACL</name>
<keyword evidence="3" id="KW-1185">Reference proteome</keyword>
<protein>
    <submittedName>
        <fullName evidence="2">AAA family ATPase</fullName>
    </submittedName>
</protein>
<feature type="domain" description="ORC1/DEAH AAA+ ATPase" evidence="1">
    <location>
        <begin position="20"/>
        <end position="147"/>
    </location>
</feature>
<organism evidence="2 3">
    <name type="scientific">Paenibacillus plantarum</name>
    <dbReference type="NCBI Taxonomy" id="2654975"/>
    <lineage>
        <taxon>Bacteria</taxon>
        <taxon>Bacillati</taxon>
        <taxon>Bacillota</taxon>
        <taxon>Bacilli</taxon>
        <taxon>Bacillales</taxon>
        <taxon>Paenibacillaceae</taxon>
        <taxon>Paenibacillus</taxon>
    </lineage>
</organism>
<evidence type="ECO:0000259" key="1">
    <source>
        <dbReference type="Pfam" id="PF13401"/>
    </source>
</evidence>
<evidence type="ECO:0000313" key="2">
    <source>
        <dbReference type="EMBL" id="NOU62864.1"/>
    </source>
</evidence>
<dbReference type="Proteomes" id="UP000653578">
    <property type="component" value="Unassembled WGS sequence"/>
</dbReference>
<comment type="caution">
    <text evidence="2">The sequence shown here is derived from an EMBL/GenBank/DDBJ whole genome shotgun (WGS) entry which is preliminary data.</text>
</comment>
<dbReference type="SUPFAM" id="SSF52540">
    <property type="entry name" value="P-loop containing nucleoside triphosphate hydrolases"/>
    <property type="match status" value="1"/>
</dbReference>
<sequence>MISSGNYTEFSRKVELFRSSDQDILYVIGDSGAGKTSAALEYIKENGNNHGVLYSVLPLTPTLKTFGTELLSRFDIPSQKHINTNQIIERVVMGFKTKGTKLLIIDDFQRVLVDHKVYSEEFISFINILSGISEVKIVLLGLPEIRRFSGRREVFELNQMIIASS</sequence>
<accession>A0ABX1X385</accession>
<proteinExistence type="predicted"/>
<evidence type="ECO:0000313" key="3">
    <source>
        <dbReference type="Proteomes" id="UP000653578"/>
    </source>
</evidence>
<dbReference type="Pfam" id="PF13401">
    <property type="entry name" value="AAA_22"/>
    <property type="match status" value="1"/>
</dbReference>